<comment type="similarity">
    <text evidence="1 2">Belongs to the 5'-nucleotidase family.</text>
</comment>
<comment type="caution">
    <text evidence="4">The sequence shown here is derived from an EMBL/GenBank/DDBJ whole genome shotgun (WGS) entry which is preliminary data.</text>
</comment>
<feature type="domain" description="Calcineurin-like phosphoesterase" evidence="3">
    <location>
        <begin position="37"/>
        <end position="253"/>
    </location>
</feature>
<evidence type="ECO:0000313" key="4">
    <source>
        <dbReference type="EMBL" id="PWH86299.1"/>
    </source>
</evidence>
<dbReference type="Gene3D" id="3.60.21.10">
    <property type="match status" value="1"/>
</dbReference>
<sequence>MERRIFLQKSLVVGTGLAISPSLLSYPKEPEHLDKITILHTNDTHSNIETFPSTHAKYPNQGGVARRYAMLKEIRKQEKNVLLLDAGDIFQGTPYFNKFHGELEMKLMTHMGYDCATMGNHDFDAGLEGFLNAYQHADFPFVCSNYNFNNTILKDLTKEYQIFNKGPFKIGVFGVGVGLEGLVAKAHYQDTEWLKPIPIANRIAKHLRFEEECDLVICLSHLGYEPKQFKDNDQTLASETQNIDLIIGGHTHTFLPKPEVHLNKLGEKVLINQVGWAGLALGRIDFYLGEKKKHQRHDLILV</sequence>
<keyword evidence="2" id="KW-0547">Nucleotide-binding</keyword>
<dbReference type="InterPro" id="IPR004843">
    <property type="entry name" value="Calcineurin-like_PHP"/>
</dbReference>
<accession>A0A2U2XES1</accession>
<dbReference type="PANTHER" id="PTHR11575">
    <property type="entry name" value="5'-NUCLEOTIDASE-RELATED"/>
    <property type="match status" value="1"/>
</dbReference>
<dbReference type="PRINTS" id="PR01607">
    <property type="entry name" value="APYRASEFAMLY"/>
</dbReference>
<dbReference type="SUPFAM" id="SSF56300">
    <property type="entry name" value="Metallo-dependent phosphatases"/>
    <property type="match status" value="1"/>
</dbReference>
<organism evidence="4 5">
    <name type="scientific">Brumimicrobium oceani</name>
    <dbReference type="NCBI Taxonomy" id="2100725"/>
    <lineage>
        <taxon>Bacteria</taxon>
        <taxon>Pseudomonadati</taxon>
        <taxon>Bacteroidota</taxon>
        <taxon>Flavobacteriia</taxon>
        <taxon>Flavobacteriales</taxon>
        <taxon>Crocinitomicaceae</taxon>
        <taxon>Brumimicrobium</taxon>
    </lineage>
</organism>
<name>A0A2U2XES1_9FLAO</name>
<evidence type="ECO:0000313" key="5">
    <source>
        <dbReference type="Proteomes" id="UP000245370"/>
    </source>
</evidence>
<dbReference type="CDD" id="cd00845">
    <property type="entry name" value="MPP_UshA_N_like"/>
    <property type="match status" value="1"/>
</dbReference>
<dbReference type="GO" id="GO:0009166">
    <property type="term" value="P:nucleotide catabolic process"/>
    <property type="evidence" value="ECO:0007669"/>
    <property type="project" value="InterPro"/>
</dbReference>
<keyword evidence="5" id="KW-1185">Reference proteome</keyword>
<reference evidence="4 5" key="2">
    <citation type="submission" date="2018-05" db="EMBL/GenBank/DDBJ databases">
        <authorList>
            <person name="Lanie J.A."/>
            <person name="Ng W.-L."/>
            <person name="Kazmierczak K.M."/>
            <person name="Andrzejewski T.M."/>
            <person name="Davidsen T.M."/>
            <person name="Wayne K.J."/>
            <person name="Tettelin H."/>
            <person name="Glass J.I."/>
            <person name="Rusch D."/>
            <person name="Podicherti R."/>
            <person name="Tsui H.-C.T."/>
            <person name="Winkler M.E."/>
        </authorList>
    </citation>
    <scope>NUCLEOTIDE SEQUENCE [LARGE SCALE GENOMIC DNA]</scope>
    <source>
        <strain evidence="4 5">C305</strain>
    </source>
</reference>
<evidence type="ECO:0000259" key="3">
    <source>
        <dbReference type="Pfam" id="PF00149"/>
    </source>
</evidence>
<dbReference type="PANTHER" id="PTHR11575:SF24">
    <property type="entry name" value="5'-NUCLEOTIDASE"/>
    <property type="match status" value="1"/>
</dbReference>
<dbReference type="PROSITE" id="PS00785">
    <property type="entry name" value="5_NUCLEOTIDASE_1"/>
    <property type="match status" value="1"/>
</dbReference>
<dbReference type="InterPro" id="IPR006146">
    <property type="entry name" value="5'-Nucleotdase_CS"/>
</dbReference>
<dbReference type="AlphaFoldDB" id="A0A2U2XES1"/>
<dbReference type="Proteomes" id="UP000245370">
    <property type="component" value="Unassembled WGS sequence"/>
</dbReference>
<dbReference type="GO" id="GO:0046872">
    <property type="term" value="F:metal ion binding"/>
    <property type="evidence" value="ECO:0007669"/>
    <property type="project" value="InterPro"/>
</dbReference>
<evidence type="ECO:0000256" key="2">
    <source>
        <dbReference type="RuleBase" id="RU362119"/>
    </source>
</evidence>
<keyword evidence="2" id="KW-0378">Hydrolase</keyword>
<dbReference type="OrthoDB" id="9775118at2"/>
<dbReference type="GO" id="GO:0000166">
    <property type="term" value="F:nucleotide binding"/>
    <property type="evidence" value="ECO:0007669"/>
    <property type="project" value="UniProtKB-KW"/>
</dbReference>
<dbReference type="Pfam" id="PF00149">
    <property type="entry name" value="Metallophos"/>
    <property type="match status" value="1"/>
</dbReference>
<evidence type="ECO:0000256" key="1">
    <source>
        <dbReference type="ARBA" id="ARBA00006654"/>
    </source>
</evidence>
<dbReference type="EMBL" id="QFRJ01000002">
    <property type="protein sequence ID" value="PWH86299.1"/>
    <property type="molecule type" value="Genomic_DNA"/>
</dbReference>
<reference evidence="4 5" key="1">
    <citation type="submission" date="2018-05" db="EMBL/GenBank/DDBJ databases">
        <title>Brumimicrobium oceani sp. nov., isolated from coastal sediment.</title>
        <authorList>
            <person name="Kou Y."/>
        </authorList>
    </citation>
    <scope>NUCLEOTIDE SEQUENCE [LARGE SCALE GENOMIC DNA]</scope>
    <source>
        <strain evidence="4 5">C305</strain>
    </source>
</reference>
<dbReference type="GO" id="GO:0016788">
    <property type="term" value="F:hydrolase activity, acting on ester bonds"/>
    <property type="evidence" value="ECO:0007669"/>
    <property type="project" value="InterPro"/>
</dbReference>
<dbReference type="InterPro" id="IPR029052">
    <property type="entry name" value="Metallo-depent_PP-like"/>
</dbReference>
<dbReference type="RefSeq" id="WP_109358410.1">
    <property type="nucleotide sequence ID" value="NZ_QFRJ01000002.1"/>
</dbReference>
<dbReference type="InterPro" id="IPR006179">
    <property type="entry name" value="5_nucleotidase/apyrase"/>
</dbReference>
<gene>
    <name evidence="4" type="ORF">DIT68_03410</name>
</gene>
<proteinExistence type="inferred from homology"/>
<protein>
    <submittedName>
        <fullName evidence="4">Metallophosphatase</fullName>
    </submittedName>
</protein>